<dbReference type="EMBL" id="JAHRIO010093844">
    <property type="protein sequence ID" value="MEQ2189725.1"/>
    <property type="molecule type" value="Genomic_DNA"/>
</dbReference>
<comment type="caution">
    <text evidence="1">The sequence shown here is derived from an EMBL/GenBank/DDBJ whole genome shotgun (WGS) entry which is preliminary data.</text>
</comment>
<proteinExistence type="predicted"/>
<keyword evidence="2" id="KW-1185">Reference proteome</keyword>
<evidence type="ECO:0000313" key="1">
    <source>
        <dbReference type="EMBL" id="MEQ2189725.1"/>
    </source>
</evidence>
<gene>
    <name evidence="1" type="ORF">GOODEAATRI_028270</name>
</gene>
<name>A0ABV0Q1R4_9TELE</name>
<reference evidence="1 2" key="1">
    <citation type="submission" date="2021-06" db="EMBL/GenBank/DDBJ databases">
        <authorList>
            <person name="Palmer J.M."/>
        </authorList>
    </citation>
    <scope>NUCLEOTIDE SEQUENCE [LARGE SCALE GENOMIC DNA]</scope>
    <source>
        <strain evidence="1 2">GA_2019</strain>
        <tissue evidence="1">Muscle</tissue>
    </source>
</reference>
<organism evidence="1 2">
    <name type="scientific">Goodea atripinnis</name>
    <dbReference type="NCBI Taxonomy" id="208336"/>
    <lineage>
        <taxon>Eukaryota</taxon>
        <taxon>Metazoa</taxon>
        <taxon>Chordata</taxon>
        <taxon>Craniata</taxon>
        <taxon>Vertebrata</taxon>
        <taxon>Euteleostomi</taxon>
        <taxon>Actinopterygii</taxon>
        <taxon>Neopterygii</taxon>
        <taxon>Teleostei</taxon>
        <taxon>Neoteleostei</taxon>
        <taxon>Acanthomorphata</taxon>
        <taxon>Ovalentaria</taxon>
        <taxon>Atherinomorphae</taxon>
        <taxon>Cyprinodontiformes</taxon>
        <taxon>Goodeidae</taxon>
        <taxon>Goodea</taxon>
    </lineage>
</organism>
<feature type="non-terminal residue" evidence="1">
    <location>
        <position position="1"/>
    </location>
</feature>
<evidence type="ECO:0000313" key="2">
    <source>
        <dbReference type="Proteomes" id="UP001476798"/>
    </source>
</evidence>
<sequence>FVLWISQICYFFENPATHGVEDKVERDAVSALLKQQATAAPATDNTTHHAAEHAITYPSRLIYYLNEDSESTHHDLNTRAKNQAAADQVRLL</sequence>
<dbReference type="Proteomes" id="UP001476798">
    <property type="component" value="Unassembled WGS sequence"/>
</dbReference>
<accession>A0ABV0Q1R4</accession>
<protein>
    <submittedName>
        <fullName evidence="1">Uncharacterized protein</fullName>
    </submittedName>
</protein>